<accession>A0A2Z6QD13</accession>
<keyword evidence="2" id="KW-1185">Reference proteome</keyword>
<dbReference type="Proteomes" id="UP000247702">
    <property type="component" value="Unassembled WGS sequence"/>
</dbReference>
<gene>
    <name evidence="1" type="ORF">RclHR1_13870008</name>
</gene>
<proteinExistence type="predicted"/>
<protein>
    <submittedName>
        <fullName evidence="1">Uncharacterized protein</fullName>
    </submittedName>
</protein>
<dbReference type="PANTHER" id="PTHR46579">
    <property type="entry name" value="F5/8 TYPE C DOMAIN-CONTAINING PROTEIN-RELATED"/>
    <property type="match status" value="1"/>
</dbReference>
<evidence type="ECO:0000313" key="2">
    <source>
        <dbReference type="Proteomes" id="UP000247702"/>
    </source>
</evidence>
<name>A0A2Z6QD13_9GLOM</name>
<dbReference type="EMBL" id="BEXD01000432">
    <property type="protein sequence ID" value="GBB87405.1"/>
    <property type="molecule type" value="Genomic_DNA"/>
</dbReference>
<comment type="caution">
    <text evidence="1">The sequence shown here is derived from an EMBL/GenBank/DDBJ whole genome shotgun (WGS) entry which is preliminary data.</text>
</comment>
<sequence>MFKHWSGTFFKSGNGENYIISNAIWKVIGKTMEKSRRDVPLEFGRPPRDIYKHSNGFKAKEWSDWITIYSMPIYYYKKEEDRLPAMLISFHYLLHVADCIADCGPCWVFWQYPMEQLCGMLLPLVHNRSLPYSNLTNNVYLLEIFNHLLFIPSLSHKYLNKFPIIPKSYPSSKVFTLDDKNEELYWPSKACNLNPSEMRALKQFYSELFNIPKHSLPTISSDVRKYGRLRTKDGHFISSYWIKRNDNISRNNYCVNVQMYEDLELYGRVEYFLVHTFQDVQRMLGFIQWTSNIHDDNYGIKTFYGYSSHSYIDVEYIDRCVSFMRIENTFYILDKENQVVMNKYLLTL</sequence>
<organism evidence="1 2">
    <name type="scientific">Rhizophagus clarus</name>
    <dbReference type="NCBI Taxonomy" id="94130"/>
    <lineage>
        <taxon>Eukaryota</taxon>
        <taxon>Fungi</taxon>
        <taxon>Fungi incertae sedis</taxon>
        <taxon>Mucoromycota</taxon>
        <taxon>Glomeromycotina</taxon>
        <taxon>Glomeromycetes</taxon>
        <taxon>Glomerales</taxon>
        <taxon>Glomeraceae</taxon>
        <taxon>Rhizophagus</taxon>
    </lineage>
</organism>
<dbReference type="AlphaFoldDB" id="A0A2Z6QD13"/>
<reference evidence="1 2" key="1">
    <citation type="submission" date="2017-11" db="EMBL/GenBank/DDBJ databases">
        <title>The genome of Rhizophagus clarus HR1 reveals common genetic basis of auxotrophy among arbuscular mycorrhizal fungi.</title>
        <authorList>
            <person name="Kobayashi Y."/>
        </authorList>
    </citation>
    <scope>NUCLEOTIDE SEQUENCE [LARGE SCALE GENOMIC DNA]</scope>
    <source>
        <strain evidence="1 2">HR1</strain>
    </source>
</reference>
<evidence type="ECO:0000313" key="1">
    <source>
        <dbReference type="EMBL" id="GBB87405.1"/>
    </source>
</evidence>
<dbReference type="PANTHER" id="PTHR46579:SF1">
    <property type="entry name" value="F5_8 TYPE C DOMAIN-CONTAINING PROTEIN"/>
    <property type="match status" value="1"/>
</dbReference>